<sequence>MSSKQEAEVSKQIYTVERLLWAIQDVVTEEQHDMDFETLQSVLESITERETELRQDLHDLRQQTTKDGCLND</sequence>
<reference evidence="1 2" key="1">
    <citation type="submission" date="2019-01" db="EMBL/GenBank/DDBJ databases">
        <title>Genome sequencing of strain FW100M-2.</title>
        <authorList>
            <person name="Heo J."/>
            <person name="Kim S.-J."/>
            <person name="Kim J.-S."/>
            <person name="Hong S.-B."/>
            <person name="Kwon S.-W."/>
        </authorList>
    </citation>
    <scope>NUCLEOTIDE SEQUENCE [LARGE SCALE GENOMIC DNA]</scope>
    <source>
        <strain evidence="1 2">FW100M-2</strain>
    </source>
</reference>
<dbReference type="KEGG" id="pprt:ET464_08010"/>
<evidence type="ECO:0000313" key="1">
    <source>
        <dbReference type="EMBL" id="QAY66359.1"/>
    </source>
</evidence>
<dbReference type="RefSeq" id="WP_129439862.1">
    <property type="nucleotide sequence ID" value="NZ_CP035492.1"/>
</dbReference>
<gene>
    <name evidence="1" type="ORF">ET464_08010</name>
</gene>
<accession>A0A4P6EX94</accession>
<keyword evidence="2" id="KW-1185">Reference proteome</keyword>
<dbReference type="AlphaFoldDB" id="A0A4P6EX94"/>
<dbReference type="EMBL" id="CP035492">
    <property type="protein sequence ID" value="QAY66359.1"/>
    <property type="molecule type" value="Genomic_DNA"/>
</dbReference>
<protein>
    <submittedName>
        <fullName evidence="1">Uncharacterized protein</fullName>
    </submittedName>
</protein>
<organism evidence="1 2">
    <name type="scientific">Paenibacillus protaetiae</name>
    <dbReference type="NCBI Taxonomy" id="2509456"/>
    <lineage>
        <taxon>Bacteria</taxon>
        <taxon>Bacillati</taxon>
        <taxon>Bacillota</taxon>
        <taxon>Bacilli</taxon>
        <taxon>Bacillales</taxon>
        <taxon>Paenibacillaceae</taxon>
        <taxon>Paenibacillus</taxon>
    </lineage>
</organism>
<dbReference type="Proteomes" id="UP000293568">
    <property type="component" value="Chromosome"/>
</dbReference>
<evidence type="ECO:0000313" key="2">
    <source>
        <dbReference type="Proteomes" id="UP000293568"/>
    </source>
</evidence>
<name>A0A4P6EX94_9BACL</name>
<proteinExistence type="predicted"/>